<proteinExistence type="predicted"/>
<dbReference type="CDD" id="cd05830">
    <property type="entry name" value="Sortase_E"/>
    <property type="match status" value="1"/>
</dbReference>
<dbReference type="Pfam" id="PF04203">
    <property type="entry name" value="Sortase"/>
    <property type="match status" value="1"/>
</dbReference>
<feature type="active site" description="Acyl-thioester intermediate" evidence="2">
    <location>
        <position position="192"/>
    </location>
</feature>
<dbReference type="InterPro" id="IPR023365">
    <property type="entry name" value="Sortase_dom-sf"/>
</dbReference>
<reference evidence="4" key="1">
    <citation type="submission" date="2020-02" db="EMBL/GenBank/DDBJ databases">
        <authorList>
            <person name="Meier V. D."/>
        </authorList>
    </citation>
    <scope>NUCLEOTIDE SEQUENCE</scope>
    <source>
        <strain evidence="4">AVDCRST_MAG75</strain>
    </source>
</reference>
<dbReference type="InterPro" id="IPR042003">
    <property type="entry name" value="Sortase_E"/>
</dbReference>
<evidence type="ECO:0000256" key="2">
    <source>
        <dbReference type="PIRSR" id="PIRSR605754-1"/>
    </source>
</evidence>
<evidence type="ECO:0008006" key="5">
    <source>
        <dbReference type="Google" id="ProtNLM"/>
    </source>
</evidence>
<dbReference type="NCBIfam" id="TIGR01076">
    <property type="entry name" value="sortase_fam"/>
    <property type="match status" value="1"/>
</dbReference>
<evidence type="ECO:0000256" key="3">
    <source>
        <dbReference type="SAM" id="MobiDB-lite"/>
    </source>
</evidence>
<dbReference type="GO" id="GO:0016787">
    <property type="term" value="F:hydrolase activity"/>
    <property type="evidence" value="ECO:0007669"/>
    <property type="project" value="UniProtKB-KW"/>
</dbReference>
<dbReference type="NCBIfam" id="NF033747">
    <property type="entry name" value="class_E_sortase"/>
    <property type="match status" value="1"/>
</dbReference>
<evidence type="ECO:0000313" key="4">
    <source>
        <dbReference type="EMBL" id="CAA9378710.1"/>
    </source>
</evidence>
<evidence type="ECO:0000256" key="1">
    <source>
        <dbReference type="ARBA" id="ARBA00022801"/>
    </source>
</evidence>
<accession>A0A6J4N992</accession>
<feature type="active site" description="Proton donor/acceptor" evidence="2">
    <location>
        <position position="122"/>
    </location>
</feature>
<organism evidence="4">
    <name type="scientific">uncultured Propionibacteriaceae bacterium</name>
    <dbReference type="NCBI Taxonomy" id="257457"/>
    <lineage>
        <taxon>Bacteria</taxon>
        <taxon>Bacillati</taxon>
        <taxon>Actinomycetota</taxon>
        <taxon>Actinomycetes</taxon>
        <taxon>Propionibacteriales</taxon>
        <taxon>Propionibacteriaceae</taxon>
        <taxon>environmental samples</taxon>
    </lineage>
</organism>
<feature type="region of interest" description="Disordered" evidence="3">
    <location>
        <begin position="33"/>
        <end position="64"/>
    </location>
</feature>
<dbReference type="Gene3D" id="2.40.260.10">
    <property type="entry name" value="Sortase"/>
    <property type="match status" value="1"/>
</dbReference>
<keyword evidence="1" id="KW-0378">Hydrolase</keyword>
<dbReference type="InterPro" id="IPR053465">
    <property type="entry name" value="Sortase_Class_E"/>
</dbReference>
<dbReference type="AlphaFoldDB" id="A0A6J4N992"/>
<dbReference type="SUPFAM" id="SSF63817">
    <property type="entry name" value="Sortase"/>
    <property type="match status" value="1"/>
</dbReference>
<gene>
    <name evidence="4" type="ORF">AVDCRST_MAG75-772</name>
</gene>
<dbReference type="EMBL" id="CADCUO010000047">
    <property type="protein sequence ID" value="CAA9378710.1"/>
    <property type="molecule type" value="Genomic_DNA"/>
</dbReference>
<protein>
    <recommendedName>
        <fullName evidence="5">Class E sortase</fullName>
    </recommendedName>
</protein>
<sequence length="215" mass="23279">MLVIGLGCLGWVGYQYFGTNIVSKRAFEQEKGGLRAKWDQQQDQQQTATPSASRSTTNTRENKAPTVIPGDAIALLRIPAFGAEYEVPILAGTEVSTLSRGVGHYETTALPGRVGNFAIAGHRVTHGQPFAKLLELDIGAEVIVETREAVYTYVVDVPPRDLTVDDTETCVLDPAPCAKGEPRRALLTLTTCEDLFSSADRSIGFAHLESTEKKS</sequence>
<dbReference type="InterPro" id="IPR005754">
    <property type="entry name" value="Sortase"/>
</dbReference>
<name>A0A6J4N992_9ACTN</name>
<feature type="compositionally biased region" description="Polar residues" evidence="3">
    <location>
        <begin position="47"/>
        <end position="59"/>
    </location>
</feature>